<gene>
    <name evidence="2" type="ORF">ECIG_04766</name>
</gene>
<keyword evidence="1" id="KW-0732">Signal</keyword>
<dbReference type="Pfam" id="PF12951">
    <property type="entry name" value="PATR"/>
    <property type="match status" value="1"/>
</dbReference>
<reference evidence="2 3" key="1">
    <citation type="submission" date="2010-01" db="EMBL/GenBank/DDBJ databases">
        <title>The Genome Sequence of Escherichia coli M605.</title>
        <authorList>
            <consortium name="The Broad Institute Genome Sequencing Platform"/>
            <consortium name="The Broad Institute Genome Sequencing Center for Infectious Disease"/>
            <person name="Feldgarden M."/>
            <person name="Gordon D.M."/>
            <person name="Johnson J.R."/>
            <person name="Johnston B.D."/>
            <person name="Young S."/>
            <person name="Zeng Q."/>
            <person name="Koehrsen M."/>
            <person name="Alvarado L."/>
            <person name="Berlin A.M."/>
            <person name="Borenstein D."/>
            <person name="Chapman S.B."/>
            <person name="Chen Z."/>
            <person name="Engels R."/>
            <person name="Freedman E."/>
            <person name="Gellesch M."/>
            <person name="Goldberg J."/>
            <person name="Griggs A."/>
            <person name="Gujja S."/>
            <person name="Heilman E.R."/>
            <person name="Heiman D.I."/>
            <person name="Hepburn T.A."/>
            <person name="Howarth C."/>
            <person name="Jen D."/>
            <person name="Larson L."/>
            <person name="Lewis B."/>
            <person name="Mehta T."/>
            <person name="Park D."/>
            <person name="Pearson M."/>
            <person name="Richards J."/>
            <person name="Roberts A."/>
            <person name="Saif S."/>
            <person name="Shea T.D."/>
            <person name="Shenoy N."/>
            <person name="Sisk P."/>
            <person name="Stolte C."/>
            <person name="Sykes S.N."/>
            <person name="Walk T."/>
            <person name="White J."/>
            <person name="Yandava C."/>
            <person name="Haas B."/>
            <person name="Henn M.R."/>
            <person name="Nusbaum C."/>
            <person name="Birren B."/>
        </authorList>
    </citation>
    <scope>NUCLEOTIDE SEQUENCE [LARGE SCALE GENOMIC DNA]</scope>
    <source>
        <strain evidence="2 3">M605</strain>
    </source>
</reference>
<dbReference type="Proteomes" id="UP000004710">
    <property type="component" value="Unassembled WGS sequence"/>
</dbReference>
<accession>F4SYC5</accession>
<dbReference type="EMBL" id="GL883905">
    <property type="protein sequence ID" value="EGI16372.1"/>
    <property type="molecule type" value="Genomic_DNA"/>
</dbReference>
<evidence type="ECO:0000313" key="2">
    <source>
        <dbReference type="EMBL" id="EGI16372.1"/>
    </source>
</evidence>
<sequence>MVMRPGKERGGLKLAKKDNSLGVAWGLQRVTLDLGKALALTVPSGSQQTADFDAILDGAGGVSLDAGSGTLVFGNVSNSYSGPTDLKSGTLALAVSHALGNTSALTLAENTVLDVQGSTQSAGTLNTATGSRINLGGGKLTLTAGGQIDGAITGVGTLNFSGGTTQLTSSGNELMAQIRIAGSADVELLAGDSLGSGAVCSGQVILATVLQ</sequence>
<protein>
    <submittedName>
        <fullName evidence="2">Putative beta-barrel outer membrane protein</fullName>
    </submittedName>
</protein>
<evidence type="ECO:0000256" key="1">
    <source>
        <dbReference type="ARBA" id="ARBA00022729"/>
    </source>
</evidence>
<dbReference type="InterPro" id="IPR013425">
    <property type="entry name" value="Autotrns_rpt"/>
</dbReference>
<dbReference type="NCBIfam" id="TIGR02601">
    <property type="entry name" value="autotrns_rpt"/>
    <property type="match status" value="1"/>
</dbReference>
<name>F4SYC5_ECOLX</name>
<organism evidence="2 3">
    <name type="scientific">Escherichia coli M605</name>
    <dbReference type="NCBI Taxonomy" id="656417"/>
    <lineage>
        <taxon>Bacteria</taxon>
        <taxon>Pseudomonadati</taxon>
        <taxon>Pseudomonadota</taxon>
        <taxon>Gammaproteobacteria</taxon>
        <taxon>Enterobacterales</taxon>
        <taxon>Enterobacteriaceae</taxon>
        <taxon>Escherichia</taxon>
    </lineage>
</organism>
<proteinExistence type="predicted"/>
<evidence type="ECO:0000313" key="3">
    <source>
        <dbReference type="Proteomes" id="UP000004710"/>
    </source>
</evidence>
<dbReference type="AlphaFoldDB" id="F4SYC5"/>
<dbReference type="HOGENOM" id="CLU_1303350_0_0_6"/>